<dbReference type="EMBL" id="JARKIB010000008">
    <property type="protein sequence ID" value="KAJ7777194.1"/>
    <property type="molecule type" value="Genomic_DNA"/>
</dbReference>
<feature type="region of interest" description="Disordered" evidence="1">
    <location>
        <begin position="1"/>
        <end position="23"/>
    </location>
</feature>
<dbReference type="AlphaFoldDB" id="A0AAD7NVU7"/>
<evidence type="ECO:0000313" key="3">
    <source>
        <dbReference type="Proteomes" id="UP001215598"/>
    </source>
</evidence>
<name>A0AAD7NVU7_9AGAR</name>
<reference evidence="2" key="1">
    <citation type="submission" date="2023-03" db="EMBL/GenBank/DDBJ databases">
        <title>Massive genome expansion in bonnet fungi (Mycena s.s.) driven by repeated elements and novel gene families across ecological guilds.</title>
        <authorList>
            <consortium name="Lawrence Berkeley National Laboratory"/>
            <person name="Harder C.B."/>
            <person name="Miyauchi S."/>
            <person name="Viragh M."/>
            <person name="Kuo A."/>
            <person name="Thoen E."/>
            <person name="Andreopoulos B."/>
            <person name="Lu D."/>
            <person name="Skrede I."/>
            <person name="Drula E."/>
            <person name="Henrissat B."/>
            <person name="Morin E."/>
            <person name="Kohler A."/>
            <person name="Barry K."/>
            <person name="LaButti K."/>
            <person name="Morin E."/>
            <person name="Salamov A."/>
            <person name="Lipzen A."/>
            <person name="Mereny Z."/>
            <person name="Hegedus B."/>
            <person name="Baldrian P."/>
            <person name="Stursova M."/>
            <person name="Weitz H."/>
            <person name="Taylor A."/>
            <person name="Grigoriev I.V."/>
            <person name="Nagy L.G."/>
            <person name="Martin F."/>
            <person name="Kauserud H."/>
        </authorList>
    </citation>
    <scope>NUCLEOTIDE SEQUENCE</scope>
    <source>
        <strain evidence="2">CBHHK182m</strain>
    </source>
</reference>
<organism evidence="2 3">
    <name type="scientific">Mycena metata</name>
    <dbReference type="NCBI Taxonomy" id="1033252"/>
    <lineage>
        <taxon>Eukaryota</taxon>
        <taxon>Fungi</taxon>
        <taxon>Dikarya</taxon>
        <taxon>Basidiomycota</taxon>
        <taxon>Agaricomycotina</taxon>
        <taxon>Agaricomycetes</taxon>
        <taxon>Agaricomycetidae</taxon>
        <taxon>Agaricales</taxon>
        <taxon>Marasmiineae</taxon>
        <taxon>Mycenaceae</taxon>
        <taxon>Mycena</taxon>
    </lineage>
</organism>
<protein>
    <submittedName>
        <fullName evidence="2">Uncharacterized protein</fullName>
    </submittedName>
</protein>
<feature type="compositionally biased region" description="Basic and acidic residues" evidence="1">
    <location>
        <begin position="11"/>
        <end position="20"/>
    </location>
</feature>
<accession>A0AAD7NVU7</accession>
<evidence type="ECO:0000313" key="2">
    <source>
        <dbReference type="EMBL" id="KAJ7777194.1"/>
    </source>
</evidence>
<evidence type="ECO:0000256" key="1">
    <source>
        <dbReference type="SAM" id="MobiDB-lite"/>
    </source>
</evidence>
<feature type="region of interest" description="Disordered" evidence="1">
    <location>
        <begin position="201"/>
        <end position="225"/>
    </location>
</feature>
<gene>
    <name evidence="2" type="ORF">B0H16DRAFT_1504663</name>
</gene>
<proteinExistence type="predicted"/>
<comment type="caution">
    <text evidence="2">The sequence shown here is derived from an EMBL/GenBank/DDBJ whole genome shotgun (WGS) entry which is preliminary data.</text>
</comment>
<keyword evidence="3" id="KW-1185">Reference proteome</keyword>
<dbReference type="Proteomes" id="UP001215598">
    <property type="component" value="Unassembled WGS sequence"/>
</dbReference>
<sequence>MGTSSCGWDGNGERNERKESANTSLKISPLVRHVVTGTLSCGTSLEESASASLESASASVESANVSMKSANGTEGVQRLLWVVGCSTSLENALNASLEIHLAEKEFEKSPAIEVVQRLLWLVGEGNESANGTEGVQGSLWVVGCSTSLESDGSLESALNALLEIDLAEQEFDKSPAIEVVQGLLWVVGHKRLWVEEEHPTPVCQDVPSMDLEQGTPQGNPAAEQE</sequence>